<evidence type="ECO:0000256" key="11">
    <source>
        <dbReference type="SAM" id="MobiDB-lite"/>
    </source>
</evidence>
<evidence type="ECO:0000256" key="1">
    <source>
        <dbReference type="ARBA" id="ARBA00004383"/>
    </source>
</evidence>
<dbReference type="InterPro" id="IPR006260">
    <property type="entry name" value="TonB/TolA_C"/>
</dbReference>
<dbReference type="NCBIfam" id="TIGR01352">
    <property type="entry name" value="tonB_Cterm"/>
    <property type="match status" value="1"/>
</dbReference>
<gene>
    <name evidence="13" type="ORF">NP590_08175</name>
</gene>
<keyword evidence="7 10" id="KW-0653">Protein transport</keyword>
<dbReference type="SUPFAM" id="SSF74653">
    <property type="entry name" value="TolA/TonB C-terminal domain"/>
    <property type="match status" value="1"/>
</dbReference>
<dbReference type="EMBL" id="JANIBJ010000012">
    <property type="protein sequence ID" value="MCQ8104076.1"/>
    <property type="molecule type" value="Genomic_DNA"/>
</dbReference>
<evidence type="ECO:0000256" key="4">
    <source>
        <dbReference type="ARBA" id="ARBA00022475"/>
    </source>
</evidence>
<evidence type="ECO:0000256" key="3">
    <source>
        <dbReference type="ARBA" id="ARBA00022448"/>
    </source>
</evidence>
<dbReference type="Gene3D" id="3.30.1150.10">
    <property type="match status" value="1"/>
</dbReference>
<keyword evidence="10" id="KW-0735">Signal-anchor</keyword>
<keyword evidence="6 10" id="KW-0812">Transmembrane</keyword>
<evidence type="ECO:0000313" key="14">
    <source>
        <dbReference type="Proteomes" id="UP001524499"/>
    </source>
</evidence>
<evidence type="ECO:0000256" key="6">
    <source>
        <dbReference type="ARBA" id="ARBA00022692"/>
    </source>
</evidence>
<feature type="region of interest" description="Disordered" evidence="11">
    <location>
        <begin position="53"/>
        <end position="134"/>
    </location>
</feature>
<comment type="subcellular location">
    <subcellularLocation>
        <location evidence="1 10">Cell inner membrane</location>
        <topology evidence="1 10">Single-pass membrane protein</topology>
        <orientation evidence="1 10">Periplasmic side</orientation>
    </subcellularLocation>
</comment>
<dbReference type="PANTHER" id="PTHR33446:SF2">
    <property type="entry name" value="PROTEIN TONB"/>
    <property type="match status" value="1"/>
</dbReference>
<feature type="domain" description="TonB C-terminal" evidence="12">
    <location>
        <begin position="137"/>
        <end position="228"/>
    </location>
</feature>
<keyword evidence="9 10" id="KW-0472">Membrane</keyword>
<keyword evidence="14" id="KW-1185">Reference proteome</keyword>
<sequence length="228" mass="24791">MGEERPRDMLLLFMTLVLLIHIWLLTVLMKPEQEITQAEPLVMEVSMIAMSAPKPAVEPPKPAPPPPPKPTPPPKQPPKPKPVVKKPPPVVQEAPDFAPFEPTTPAPRDSQPTANTSSTAASTSEAAATKEAPAFTEANFRANYAHNPKPEYPAIARSRAWQGKVLLRVKVSAEGLSDAVTVEQSSGHEILDESAVEAVKKWRFIPAKRGDTPVASSVIVPIDFKLRN</sequence>
<dbReference type="PANTHER" id="PTHR33446">
    <property type="entry name" value="PROTEIN TONB-RELATED"/>
    <property type="match status" value="1"/>
</dbReference>
<comment type="caution">
    <text evidence="13">The sequence shown here is derived from an EMBL/GenBank/DDBJ whole genome shotgun (WGS) entry which is preliminary data.</text>
</comment>
<comment type="function">
    <text evidence="10">Interacts with outer membrane receptor proteins that carry out high-affinity binding and energy dependent uptake into the periplasmic space of specific substrates. It could act to transduce energy from the cytoplasmic membrane to specific energy-requiring processes in the outer membrane, resulting in the release into the periplasm of ligands bound by these outer membrane proteins.</text>
</comment>
<keyword evidence="3 10" id="KW-0813">Transport</keyword>
<dbReference type="Proteomes" id="UP001524499">
    <property type="component" value="Unassembled WGS sequence"/>
</dbReference>
<evidence type="ECO:0000256" key="8">
    <source>
        <dbReference type="ARBA" id="ARBA00022989"/>
    </source>
</evidence>
<dbReference type="PROSITE" id="PS52015">
    <property type="entry name" value="TONB_CTD"/>
    <property type="match status" value="1"/>
</dbReference>
<dbReference type="InterPro" id="IPR051045">
    <property type="entry name" value="TonB-dependent_transducer"/>
</dbReference>
<reference evidence="13 14" key="1">
    <citation type="submission" date="2022-07" db="EMBL/GenBank/DDBJ databases">
        <title>Methylomonas rivi sp. nov., Methylomonas rosea sp. nov., Methylomonas aureus sp. nov. and Methylomonas subterranea sp. nov., four novel methanotrophs isolated from a freshwater creek and the deep terrestrial subsurface.</title>
        <authorList>
            <person name="Abin C."/>
            <person name="Sankaranarayanan K."/>
            <person name="Garner C."/>
            <person name="Sindelar R."/>
            <person name="Kotary K."/>
            <person name="Garner R."/>
            <person name="Barclay S."/>
            <person name="Lawson P."/>
            <person name="Krumholz L."/>
        </authorList>
    </citation>
    <scope>NUCLEOTIDE SEQUENCE [LARGE SCALE GENOMIC DNA]</scope>
    <source>
        <strain evidence="13 14">SURF-2</strain>
    </source>
</reference>
<dbReference type="PRINTS" id="PR01374">
    <property type="entry name" value="TONBPROTEIN"/>
</dbReference>
<keyword evidence="8 10" id="KW-1133">Transmembrane helix</keyword>
<name>A0ABT1TF31_9GAMM</name>
<accession>A0ABT1TF31</accession>
<feature type="compositionally biased region" description="Pro residues" evidence="11">
    <location>
        <begin position="56"/>
        <end position="90"/>
    </location>
</feature>
<dbReference type="InterPro" id="IPR003538">
    <property type="entry name" value="TonB"/>
</dbReference>
<dbReference type="RefSeq" id="WP_256601835.1">
    <property type="nucleotide sequence ID" value="NZ_JANIBJ010000012.1"/>
</dbReference>
<dbReference type="InterPro" id="IPR037682">
    <property type="entry name" value="TonB_C"/>
</dbReference>
<evidence type="ECO:0000256" key="7">
    <source>
        <dbReference type="ARBA" id="ARBA00022927"/>
    </source>
</evidence>
<evidence type="ECO:0000259" key="12">
    <source>
        <dbReference type="PROSITE" id="PS52015"/>
    </source>
</evidence>
<evidence type="ECO:0000256" key="9">
    <source>
        <dbReference type="ARBA" id="ARBA00023136"/>
    </source>
</evidence>
<proteinExistence type="inferred from homology"/>
<comment type="similarity">
    <text evidence="2 10">Belongs to the TonB family.</text>
</comment>
<evidence type="ECO:0000256" key="5">
    <source>
        <dbReference type="ARBA" id="ARBA00022519"/>
    </source>
</evidence>
<evidence type="ECO:0000256" key="2">
    <source>
        <dbReference type="ARBA" id="ARBA00006555"/>
    </source>
</evidence>
<evidence type="ECO:0000313" key="13">
    <source>
        <dbReference type="EMBL" id="MCQ8104076.1"/>
    </source>
</evidence>
<dbReference type="Pfam" id="PF03544">
    <property type="entry name" value="TonB_C"/>
    <property type="match status" value="1"/>
</dbReference>
<feature type="transmembrane region" description="Helical" evidence="10">
    <location>
        <begin position="9"/>
        <end position="29"/>
    </location>
</feature>
<feature type="compositionally biased region" description="Low complexity" evidence="11">
    <location>
        <begin position="113"/>
        <end position="134"/>
    </location>
</feature>
<keyword evidence="4 10" id="KW-1003">Cell membrane</keyword>
<organism evidence="13 14">
    <name type="scientific">Methylomonas subterranea</name>
    <dbReference type="NCBI Taxonomy" id="2952225"/>
    <lineage>
        <taxon>Bacteria</taxon>
        <taxon>Pseudomonadati</taxon>
        <taxon>Pseudomonadota</taxon>
        <taxon>Gammaproteobacteria</taxon>
        <taxon>Methylococcales</taxon>
        <taxon>Methylococcaceae</taxon>
        <taxon>Methylomonas</taxon>
    </lineage>
</organism>
<keyword evidence="5 10" id="KW-0997">Cell inner membrane</keyword>
<protein>
    <recommendedName>
        <fullName evidence="10">Protein TonB</fullName>
    </recommendedName>
</protein>
<evidence type="ECO:0000256" key="10">
    <source>
        <dbReference type="RuleBase" id="RU362123"/>
    </source>
</evidence>